<accession>A0A9N9EV86</accession>
<reference evidence="1" key="1">
    <citation type="submission" date="2021-06" db="EMBL/GenBank/DDBJ databases">
        <authorList>
            <person name="Kallberg Y."/>
            <person name="Tangrot J."/>
            <person name="Rosling A."/>
        </authorList>
    </citation>
    <scope>NUCLEOTIDE SEQUENCE</scope>
    <source>
        <strain evidence="1">CL551</strain>
    </source>
</reference>
<name>A0A9N9EV86_9GLOM</name>
<gene>
    <name evidence="1" type="ORF">AMORRO_LOCUS11516</name>
</gene>
<dbReference type="Proteomes" id="UP000789342">
    <property type="component" value="Unassembled WGS sequence"/>
</dbReference>
<evidence type="ECO:0000313" key="1">
    <source>
        <dbReference type="EMBL" id="CAG8688103.1"/>
    </source>
</evidence>
<protein>
    <submittedName>
        <fullName evidence="1">805_t:CDS:1</fullName>
    </submittedName>
</protein>
<dbReference type="EMBL" id="CAJVPV010014820">
    <property type="protein sequence ID" value="CAG8688103.1"/>
    <property type="molecule type" value="Genomic_DNA"/>
</dbReference>
<evidence type="ECO:0000313" key="2">
    <source>
        <dbReference type="Proteomes" id="UP000789342"/>
    </source>
</evidence>
<feature type="non-terminal residue" evidence="1">
    <location>
        <position position="1"/>
    </location>
</feature>
<organism evidence="1 2">
    <name type="scientific">Acaulospora morrowiae</name>
    <dbReference type="NCBI Taxonomy" id="94023"/>
    <lineage>
        <taxon>Eukaryota</taxon>
        <taxon>Fungi</taxon>
        <taxon>Fungi incertae sedis</taxon>
        <taxon>Mucoromycota</taxon>
        <taxon>Glomeromycotina</taxon>
        <taxon>Glomeromycetes</taxon>
        <taxon>Diversisporales</taxon>
        <taxon>Acaulosporaceae</taxon>
        <taxon>Acaulospora</taxon>
    </lineage>
</organism>
<keyword evidence="2" id="KW-1185">Reference proteome</keyword>
<comment type="caution">
    <text evidence="1">The sequence shown here is derived from an EMBL/GenBank/DDBJ whole genome shotgun (WGS) entry which is preliminary data.</text>
</comment>
<sequence length="72" mass="8133">MSHASCRLLPSLTLSTNADGCQILSIATTRWKDAIKTLMPPEIFPRPWVFNIYAEVALCSCLSVYKWHNHAI</sequence>
<proteinExistence type="predicted"/>
<dbReference type="AlphaFoldDB" id="A0A9N9EV86"/>